<evidence type="ECO:0000313" key="5">
    <source>
        <dbReference type="Proteomes" id="UP000769156"/>
    </source>
</evidence>
<dbReference type="Pfam" id="PF03413">
    <property type="entry name" value="PepSY"/>
    <property type="match status" value="2"/>
</dbReference>
<organism evidence="4 5">
    <name type="scientific">Lachnoclostridium phocaeense</name>
    <dbReference type="NCBI Taxonomy" id="1871021"/>
    <lineage>
        <taxon>Bacteria</taxon>
        <taxon>Bacillati</taxon>
        <taxon>Bacillota</taxon>
        <taxon>Clostridia</taxon>
        <taxon>Lachnospirales</taxon>
        <taxon>Lachnospiraceae</taxon>
    </lineage>
</organism>
<dbReference type="RefSeq" id="WP_076777256.1">
    <property type="nucleotide sequence ID" value="NZ_CALKQL010000002.1"/>
</dbReference>
<evidence type="ECO:0000259" key="3">
    <source>
        <dbReference type="Pfam" id="PF03413"/>
    </source>
</evidence>
<feature type="domain" description="PepSY" evidence="3">
    <location>
        <begin position="136"/>
        <end position="194"/>
    </location>
</feature>
<dbReference type="InterPro" id="IPR025711">
    <property type="entry name" value="PepSY"/>
</dbReference>
<feature type="domain" description="PepSY" evidence="3">
    <location>
        <begin position="31"/>
        <end position="91"/>
    </location>
</feature>
<feature type="signal peptide" evidence="2">
    <location>
        <begin position="1"/>
        <end position="23"/>
    </location>
</feature>
<reference evidence="4" key="1">
    <citation type="journal article" date="2021" name="PeerJ">
        <title>Extensive microbial diversity within the chicken gut microbiome revealed by metagenomics and culture.</title>
        <authorList>
            <person name="Gilroy R."/>
            <person name="Ravi A."/>
            <person name="Getino M."/>
            <person name="Pursley I."/>
            <person name="Horton D.L."/>
            <person name="Alikhan N.F."/>
            <person name="Baker D."/>
            <person name="Gharbi K."/>
            <person name="Hall N."/>
            <person name="Watson M."/>
            <person name="Adriaenssens E.M."/>
            <person name="Foster-Nyarko E."/>
            <person name="Jarju S."/>
            <person name="Secka A."/>
            <person name="Antonio M."/>
            <person name="Oren A."/>
            <person name="Chaudhuri R.R."/>
            <person name="La Ragione R."/>
            <person name="Hildebrand F."/>
            <person name="Pallen M.J."/>
        </authorList>
    </citation>
    <scope>NUCLEOTIDE SEQUENCE</scope>
    <source>
        <strain evidence="4">ChiSjej5B23-16112</strain>
    </source>
</reference>
<protein>
    <submittedName>
        <fullName evidence="4">PepSY domain-containing protein</fullName>
    </submittedName>
</protein>
<sequence>MKRYKRLTTAVLAVALAAGIVTGCGSSGQDIGQDEAKRIAFEDAGVSESDTSRLKVEKDRDDGMLQYDVQFSVDEKEYSYDINGANGEILSADVETNGTAAQNNTAGKTDDTAGTNSGTDDTPSTNSGTAAADVAVSEADARAAALERVPGATDADIRMELEYDDGYYIYEGDVIYDQKEYEFEIDAQTGNFLKWSEERH</sequence>
<evidence type="ECO:0000313" key="4">
    <source>
        <dbReference type="EMBL" id="HJF93368.1"/>
    </source>
</evidence>
<dbReference type="EMBL" id="DYVY01000023">
    <property type="protein sequence ID" value="HJF93368.1"/>
    <property type="molecule type" value="Genomic_DNA"/>
</dbReference>
<gene>
    <name evidence="4" type="ORF">K8V82_01060</name>
</gene>
<accession>A0A921LDN0</accession>
<comment type="caution">
    <text evidence="4">The sequence shown here is derived from an EMBL/GenBank/DDBJ whole genome shotgun (WGS) entry which is preliminary data.</text>
</comment>
<evidence type="ECO:0000256" key="2">
    <source>
        <dbReference type="SAM" id="SignalP"/>
    </source>
</evidence>
<proteinExistence type="predicted"/>
<name>A0A921LDN0_9FIRM</name>
<dbReference type="OrthoDB" id="2236551at2"/>
<dbReference type="Proteomes" id="UP000769156">
    <property type="component" value="Unassembled WGS sequence"/>
</dbReference>
<reference evidence="4" key="2">
    <citation type="submission" date="2021-09" db="EMBL/GenBank/DDBJ databases">
        <authorList>
            <person name="Gilroy R."/>
        </authorList>
    </citation>
    <scope>NUCLEOTIDE SEQUENCE</scope>
    <source>
        <strain evidence="4">ChiSjej5B23-16112</strain>
    </source>
</reference>
<feature type="chain" id="PRO_5039500183" evidence="2">
    <location>
        <begin position="24"/>
        <end position="200"/>
    </location>
</feature>
<dbReference type="AlphaFoldDB" id="A0A921LDN0"/>
<evidence type="ECO:0000256" key="1">
    <source>
        <dbReference type="SAM" id="MobiDB-lite"/>
    </source>
</evidence>
<dbReference type="Gene3D" id="3.10.450.40">
    <property type="match status" value="2"/>
</dbReference>
<feature type="region of interest" description="Disordered" evidence="1">
    <location>
        <begin position="100"/>
        <end position="128"/>
    </location>
</feature>
<dbReference type="PROSITE" id="PS51257">
    <property type="entry name" value="PROKAR_LIPOPROTEIN"/>
    <property type="match status" value="1"/>
</dbReference>
<keyword evidence="2" id="KW-0732">Signal</keyword>